<dbReference type="EMBL" id="UXSR01000280">
    <property type="protein sequence ID" value="VDD75934.1"/>
    <property type="molecule type" value="Genomic_DNA"/>
</dbReference>
<feature type="transmembrane region" description="Helical" evidence="1">
    <location>
        <begin position="271"/>
        <end position="290"/>
    </location>
</feature>
<dbReference type="InterPro" id="IPR047831">
    <property type="entry name" value="GPR180/TMEM145"/>
</dbReference>
<dbReference type="PANTHER" id="PTHR23252:SF43">
    <property type="entry name" value="INTIMAL THICKNESS RELATED RECEPTOR IRP DOMAIN-CONTAINING PROTEIN"/>
    <property type="match status" value="1"/>
</dbReference>
<proteinExistence type="predicted"/>
<sequence>MLGILIFWTLAAAPQVFALHVTGEWSTDKVYTFLAKFAFQKTSVDEIEGTRGYIFGNVSSFIPTFNTSAESLPATLVIVDGEYVTDLYGNASRPVQFFGNVSDQSHRSLWLAETMRCRTMFSRINSLAWHRKCQPKAKMDFLRQVPCPANELCSEEDDKSRVQPGSQFTFTVQDRRQPRFWYLSLIACYRNMTTCEWETSALPHPGAVGPPINKEGNSTEVTPVADLLGGQQFVPAQMKYDIWMVNGVPRLRDYYRFEHQFSFEYHDIFEINLTFGVLYLFLGIILHIKYKGEYEPLACLLFTHIWLYVAAATLHAIHLAAYAFDGKGACALLYIGNVLGCASETVLLILILTTADVGFPILPAELSHFEEKVRRYRKRQFMRINSAGVVQSSASGFSNNRTLGETDSAQNSHRRLKEILLPAYAATWSAAVARSEVIKAATMVPTSSVVSLAFANQEEESTPACCGLIKCTQRRKRTCVYLGCMMSAILSIELGLYIWALFDQDPVLDISVWNTTPGRLLVAVRMVLAFWFLSILYRRQSSSNLSEVIEPLHFAVAYLIWFLSLPAVVFVAHTSVSPLWRQKTIFGVMHLSDFLASILYAQLINRAK</sequence>
<evidence type="ECO:0000313" key="5">
    <source>
        <dbReference type="Proteomes" id="UP000267029"/>
    </source>
</evidence>
<feature type="domain" description="GPR180/TMEM145 transmembrane" evidence="3">
    <location>
        <begin position="483"/>
        <end position="598"/>
    </location>
</feature>
<dbReference type="GO" id="GO:0019236">
    <property type="term" value="P:response to pheromone"/>
    <property type="evidence" value="ECO:0007669"/>
    <property type="project" value="InterPro"/>
</dbReference>
<name>A0A0R3U5E0_MESCO</name>
<dbReference type="InterPro" id="IPR019336">
    <property type="entry name" value="GPR180/TMEM145_TM"/>
</dbReference>
<reference evidence="4 5" key="1">
    <citation type="submission" date="2018-10" db="EMBL/GenBank/DDBJ databases">
        <authorList>
            <consortium name="Pathogen Informatics"/>
        </authorList>
    </citation>
    <scope>NUCLEOTIDE SEQUENCE [LARGE SCALE GENOMIC DNA]</scope>
</reference>
<dbReference type="AlphaFoldDB" id="A0A0R3U5E0"/>
<keyword evidence="1" id="KW-0812">Transmembrane</keyword>
<dbReference type="OrthoDB" id="45670at2759"/>
<protein>
    <recommendedName>
        <fullName evidence="3">GPR180/TMEM145 transmembrane domain-containing protein</fullName>
    </recommendedName>
</protein>
<feature type="transmembrane region" description="Helical" evidence="1">
    <location>
        <begin position="297"/>
        <end position="319"/>
    </location>
</feature>
<accession>A0A0R3U5E0</accession>
<keyword evidence="1" id="KW-0472">Membrane</keyword>
<evidence type="ECO:0000256" key="2">
    <source>
        <dbReference type="SAM" id="SignalP"/>
    </source>
</evidence>
<feature type="transmembrane region" description="Helical" evidence="1">
    <location>
        <begin position="549"/>
        <end position="572"/>
    </location>
</feature>
<dbReference type="Pfam" id="PF10192">
    <property type="entry name" value="GPR180-TMEM145_TM"/>
    <property type="match status" value="1"/>
</dbReference>
<dbReference type="GO" id="GO:0007186">
    <property type="term" value="P:G protein-coupled receptor signaling pathway"/>
    <property type="evidence" value="ECO:0007669"/>
    <property type="project" value="InterPro"/>
</dbReference>
<feature type="transmembrane region" description="Helical" evidence="1">
    <location>
        <begin position="584"/>
        <end position="603"/>
    </location>
</feature>
<organism evidence="4 5">
    <name type="scientific">Mesocestoides corti</name>
    <name type="common">Flatworm</name>
    <dbReference type="NCBI Taxonomy" id="53468"/>
    <lineage>
        <taxon>Eukaryota</taxon>
        <taxon>Metazoa</taxon>
        <taxon>Spiralia</taxon>
        <taxon>Lophotrochozoa</taxon>
        <taxon>Platyhelminthes</taxon>
        <taxon>Cestoda</taxon>
        <taxon>Eucestoda</taxon>
        <taxon>Cyclophyllidea</taxon>
        <taxon>Mesocestoididae</taxon>
        <taxon>Mesocestoides</taxon>
    </lineage>
</organism>
<evidence type="ECO:0000313" key="4">
    <source>
        <dbReference type="EMBL" id="VDD75934.1"/>
    </source>
</evidence>
<keyword evidence="1" id="KW-1133">Transmembrane helix</keyword>
<feature type="transmembrane region" description="Helical" evidence="1">
    <location>
        <begin position="520"/>
        <end position="537"/>
    </location>
</feature>
<dbReference type="Proteomes" id="UP000267029">
    <property type="component" value="Unassembled WGS sequence"/>
</dbReference>
<evidence type="ECO:0000259" key="3">
    <source>
        <dbReference type="Pfam" id="PF10192"/>
    </source>
</evidence>
<feature type="transmembrane region" description="Helical" evidence="1">
    <location>
        <begin position="479"/>
        <end position="500"/>
    </location>
</feature>
<feature type="signal peptide" evidence="2">
    <location>
        <begin position="1"/>
        <end position="18"/>
    </location>
</feature>
<evidence type="ECO:0000256" key="1">
    <source>
        <dbReference type="SAM" id="Phobius"/>
    </source>
</evidence>
<keyword evidence="5" id="KW-1185">Reference proteome</keyword>
<gene>
    <name evidence="4" type="ORF">MCOS_LOCUS1937</name>
</gene>
<dbReference type="PANTHER" id="PTHR23252">
    <property type="entry name" value="INTIMAL THICKNESS RECEPTOR-RELATED"/>
    <property type="match status" value="1"/>
</dbReference>
<feature type="transmembrane region" description="Helical" evidence="1">
    <location>
        <begin position="331"/>
        <end position="352"/>
    </location>
</feature>
<feature type="chain" id="PRO_5030017423" description="GPR180/TMEM145 transmembrane domain-containing protein" evidence="2">
    <location>
        <begin position="19"/>
        <end position="608"/>
    </location>
</feature>
<keyword evidence="2" id="KW-0732">Signal</keyword>
<dbReference type="STRING" id="53468.A0A0R3U5E0"/>